<evidence type="ECO:0000256" key="1">
    <source>
        <dbReference type="ARBA" id="ARBA00010613"/>
    </source>
</evidence>
<dbReference type="InterPro" id="IPR001110">
    <property type="entry name" value="UPF0012_CS"/>
</dbReference>
<protein>
    <submittedName>
        <fullName evidence="4">Carbon-nitrogen hydrolase family protein</fullName>
    </submittedName>
</protein>
<dbReference type="SUPFAM" id="SSF56317">
    <property type="entry name" value="Carbon-nitrogen hydrolase"/>
    <property type="match status" value="1"/>
</dbReference>
<evidence type="ECO:0000313" key="4">
    <source>
        <dbReference type="EMBL" id="RRJ83712.1"/>
    </source>
</evidence>
<dbReference type="Pfam" id="PF00795">
    <property type="entry name" value="CN_hydrolase"/>
    <property type="match status" value="1"/>
</dbReference>
<reference evidence="4 5" key="1">
    <citation type="submission" date="2018-08" db="EMBL/GenBank/DDBJ databases">
        <authorList>
            <person name="Khan S.A."/>
        </authorList>
    </citation>
    <scope>NUCLEOTIDE SEQUENCE [LARGE SCALE GENOMIC DNA]</scope>
    <source>
        <strain evidence="4 5">GTF-13</strain>
    </source>
</reference>
<proteinExistence type="inferred from homology"/>
<evidence type="ECO:0000259" key="3">
    <source>
        <dbReference type="PROSITE" id="PS50263"/>
    </source>
</evidence>
<dbReference type="InterPro" id="IPR045254">
    <property type="entry name" value="Nit1/2_C-N_Hydrolase"/>
</dbReference>
<comment type="similarity">
    <text evidence="1">Belongs to the carbon-nitrogen hydrolase superfamily. NIT1/NIT2 family.</text>
</comment>
<keyword evidence="2 4" id="KW-0378">Hydrolase</keyword>
<dbReference type="EMBL" id="QWEZ01000001">
    <property type="protein sequence ID" value="RRJ83712.1"/>
    <property type="molecule type" value="Genomic_DNA"/>
</dbReference>
<dbReference type="PANTHER" id="PTHR23088">
    <property type="entry name" value="NITRILASE-RELATED"/>
    <property type="match status" value="1"/>
</dbReference>
<dbReference type="GO" id="GO:0016811">
    <property type="term" value="F:hydrolase activity, acting on carbon-nitrogen (but not peptide) bonds, in linear amides"/>
    <property type="evidence" value="ECO:0007669"/>
    <property type="project" value="InterPro"/>
</dbReference>
<gene>
    <name evidence="4" type="ORF">D0544_00900</name>
</gene>
<dbReference type="Gene3D" id="3.60.110.10">
    <property type="entry name" value="Carbon-nitrogen hydrolase"/>
    <property type="match status" value="1"/>
</dbReference>
<organism evidence="4 5">
    <name type="scientific">Aestuariirhabdus litorea</name>
    <dbReference type="NCBI Taxonomy" id="2528527"/>
    <lineage>
        <taxon>Bacteria</taxon>
        <taxon>Pseudomonadati</taxon>
        <taxon>Pseudomonadota</taxon>
        <taxon>Gammaproteobacteria</taxon>
        <taxon>Oceanospirillales</taxon>
        <taxon>Aestuariirhabdaceae</taxon>
        <taxon>Aestuariirhabdus</taxon>
    </lineage>
</organism>
<dbReference type="InterPro" id="IPR003010">
    <property type="entry name" value="C-N_Hydrolase"/>
</dbReference>
<sequence>MKACRVALLQMSSGVDLETNMGTVEQALKEAAAQGAELVVLPECVASFGGGKVSRAVEQVRQGAVRQRLGALCATHALWLVAGTLPVVDAASGDPRAFSRCFVFDSRGQEVSYYDKIHLFDVDVADTTGRYRESSDYQPGRHLTLIDTPWGRLAPLVCYDLRFPELFRALALQGAEIFSLPSAFTAVTGQAHWEPLIRARAIENGAYLLAANQCGQQGARATWGHSMVVDPWGKLCGSAGSTPQLLVVDLEPAILQQARQSIPSLQHHQLPPGWYPLPTRLWTPNGSIND</sequence>
<dbReference type="PANTHER" id="PTHR23088:SF27">
    <property type="entry name" value="DEAMINATED GLUTATHIONE AMIDASE"/>
    <property type="match status" value="1"/>
</dbReference>
<dbReference type="PROSITE" id="PS50263">
    <property type="entry name" value="CN_HYDROLASE"/>
    <property type="match status" value="1"/>
</dbReference>
<dbReference type="Proteomes" id="UP000280792">
    <property type="component" value="Unassembled WGS sequence"/>
</dbReference>
<feature type="domain" description="CN hydrolase" evidence="3">
    <location>
        <begin position="4"/>
        <end position="252"/>
    </location>
</feature>
<reference evidence="4 5" key="2">
    <citation type="submission" date="2018-12" db="EMBL/GenBank/DDBJ databases">
        <title>Simiduia agarivorans gen. nov., sp. nov., a marine, agarolytic bacterium isolated from shallow coastal water from Keelung, Taiwan.</title>
        <authorList>
            <person name="Shieh W.Y."/>
        </authorList>
    </citation>
    <scope>NUCLEOTIDE SEQUENCE [LARGE SCALE GENOMIC DNA]</scope>
    <source>
        <strain evidence="4 5">GTF-13</strain>
    </source>
</reference>
<dbReference type="RefSeq" id="WP_125013940.1">
    <property type="nucleotide sequence ID" value="NZ_QWEZ01000001.1"/>
</dbReference>
<dbReference type="AlphaFoldDB" id="A0A3P3VLS2"/>
<accession>A0A3P3VLS2</accession>
<name>A0A3P3VLS2_9GAMM</name>
<keyword evidence="5" id="KW-1185">Reference proteome</keyword>
<dbReference type="InterPro" id="IPR036526">
    <property type="entry name" value="C-N_Hydrolase_sf"/>
</dbReference>
<dbReference type="CDD" id="cd07572">
    <property type="entry name" value="nit"/>
    <property type="match status" value="1"/>
</dbReference>
<evidence type="ECO:0000256" key="2">
    <source>
        <dbReference type="ARBA" id="ARBA00022801"/>
    </source>
</evidence>
<comment type="caution">
    <text evidence="4">The sequence shown here is derived from an EMBL/GenBank/DDBJ whole genome shotgun (WGS) entry which is preliminary data.</text>
</comment>
<dbReference type="PROSITE" id="PS01227">
    <property type="entry name" value="UPF0012"/>
    <property type="match status" value="1"/>
</dbReference>
<evidence type="ECO:0000313" key="5">
    <source>
        <dbReference type="Proteomes" id="UP000280792"/>
    </source>
</evidence>